<comment type="similarity">
    <text evidence="2">Belongs to the SusD family.</text>
</comment>
<dbReference type="CDD" id="cd08977">
    <property type="entry name" value="SusD"/>
    <property type="match status" value="1"/>
</dbReference>
<dbReference type="Proteomes" id="UP000190541">
    <property type="component" value="Unassembled WGS sequence"/>
</dbReference>
<gene>
    <name evidence="8" type="ORF">SAMN05660226_03614</name>
</gene>
<dbReference type="OrthoDB" id="630434at2"/>
<dbReference type="Pfam" id="PF14322">
    <property type="entry name" value="SusD-like_3"/>
    <property type="match status" value="1"/>
</dbReference>
<organism evidence="8 9">
    <name type="scientific">Parapedobacter luteus</name>
    <dbReference type="NCBI Taxonomy" id="623280"/>
    <lineage>
        <taxon>Bacteria</taxon>
        <taxon>Pseudomonadati</taxon>
        <taxon>Bacteroidota</taxon>
        <taxon>Sphingobacteriia</taxon>
        <taxon>Sphingobacteriales</taxon>
        <taxon>Sphingobacteriaceae</taxon>
        <taxon>Parapedobacter</taxon>
    </lineage>
</organism>
<name>A0A1T5EVL9_9SPHI</name>
<evidence type="ECO:0000313" key="8">
    <source>
        <dbReference type="EMBL" id="SKB88012.1"/>
    </source>
</evidence>
<dbReference type="GO" id="GO:0009279">
    <property type="term" value="C:cell outer membrane"/>
    <property type="evidence" value="ECO:0007669"/>
    <property type="project" value="UniProtKB-SubCell"/>
</dbReference>
<keyword evidence="9" id="KW-1185">Reference proteome</keyword>
<feature type="domain" description="SusD-like N-terminal" evidence="7">
    <location>
        <begin position="25"/>
        <end position="229"/>
    </location>
</feature>
<dbReference type="STRING" id="623280.SAMN05660226_03614"/>
<dbReference type="Pfam" id="PF07980">
    <property type="entry name" value="SusD_RagB"/>
    <property type="match status" value="1"/>
</dbReference>
<dbReference type="SUPFAM" id="SSF48452">
    <property type="entry name" value="TPR-like"/>
    <property type="match status" value="1"/>
</dbReference>
<evidence type="ECO:0000256" key="1">
    <source>
        <dbReference type="ARBA" id="ARBA00004442"/>
    </source>
</evidence>
<dbReference type="EMBL" id="FUYS01000011">
    <property type="protein sequence ID" value="SKB88012.1"/>
    <property type="molecule type" value="Genomic_DNA"/>
</dbReference>
<reference evidence="8 9" key="1">
    <citation type="submission" date="2017-02" db="EMBL/GenBank/DDBJ databases">
        <authorList>
            <person name="Peterson S.W."/>
        </authorList>
    </citation>
    <scope>NUCLEOTIDE SEQUENCE [LARGE SCALE GENOMIC DNA]</scope>
    <source>
        <strain evidence="8 9">DSM 22899</strain>
    </source>
</reference>
<evidence type="ECO:0000259" key="7">
    <source>
        <dbReference type="Pfam" id="PF14322"/>
    </source>
</evidence>
<dbReference type="AlphaFoldDB" id="A0A1T5EVL9"/>
<evidence type="ECO:0000313" key="9">
    <source>
        <dbReference type="Proteomes" id="UP000190541"/>
    </source>
</evidence>
<evidence type="ECO:0000256" key="5">
    <source>
        <dbReference type="ARBA" id="ARBA00023237"/>
    </source>
</evidence>
<dbReference type="RefSeq" id="WP_079718246.1">
    <property type="nucleotide sequence ID" value="NZ_FUYS01000011.1"/>
</dbReference>
<dbReference type="PROSITE" id="PS51257">
    <property type="entry name" value="PROKAR_LIPOPROTEIN"/>
    <property type="match status" value="1"/>
</dbReference>
<keyword evidence="5" id="KW-0998">Cell outer membrane</keyword>
<sequence length="461" mass="51232">MKKIVYRYSILALLVGLSACERKLDIDPEQSIPAEQALSTSQNIQSLLIGTYDQAGTDDLYGGFLQMLADLYGFSGQASWVGTFTQPREVFNKRIRVDNSFVRDHWINAYQVVNATNLIVDHLHVVDEAERDRVAGEAKFLRALVYFDLVRSFGRPYVSEEANNQPGVPLSLTGILDYDGDLAVPRNTVDEVYTQVLADLNDAYSLLPESNGYYADRYSAQALLARVYLQQGNYTAARDAANDVIQNSGRVLTPTYQEAFNNEANSVEDLFAFQVTNQSGTNQLVVHYATQDLGGRGGDIVVQPAYLALFDSDTDDRSMFFYESSRGLLSSKYTNQFGNIAMIRLAEMYLIRGEANLRLGTAVGATPADDINVLRARANAALKPAVTLEDVLLERQLELAFEGFLIHDVKRTRETIVIVESVGGESTEVPIPYNDNRLTYPIPQREIDANPLLEQNPGYGT</sequence>
<evidence type="ECO:0000256" key="3">
    <source>
        <dbReference type="ARBA" id="ARBA00022729"/>
    </source>
</evidence>
<dbReference type="InterPro" id="IPR011990">
    <property type="entry name" value="TPR-like_helical_dom_sf"/>
</dbReference>
<dbReference type="Gene3D" id="1.25.40.390">
    <property type="match status" value="1"/>
</dbReference>
<evidence type="ECO:0000256" key="2">
    <source>
        <dbReference type="ARBA" id="ARBA00006275"/>
    </source>
</evidence>
<accession>A0A1T5EVL9</accession>
<keyword evidence="4" id="KW-0472">Membrane</keyword>
<dbReference type="InterPro" id="IPR012944">
    <property type="entry name" value="SusD_RagB_dom"/>
</dbReference>
<dbReference type="InterPro" id="IPR033985">
    <property type="entry name" value="SusD-like_N"/>
</dbReference>
<comment type="subcellular location">
    <subcellularLocation>
        <location evidence="1">Cell outer membrane</location>
    </subcellularLocation>
</comment>
<protein>
    <submittedName>
        <fullName evidence="8">SusD family protein</fullName>
    </submittedName>
</protein>
<evidence type="ECO:0000259" key="6">
    <source>
        <dbReference type="Pfam" id="PF07980"/>
    </source>
</evidence>
<feature type="domain" description="RagB/SusD" evidence="6">
    <location>
        <begin position="313"/>
        <end position="459"/>
    </location>
</feature>
<keyword evidence="3" id="KW-0732">Signal</keyword>
<proteinExistence type="inferred from homology"/>
<evidence type="ECO:0000256" key="4">
    <source>
        <dbReference type="ARBA" id="ARBA00023136"/>
    </source>
</evidence>